<dbReference type="Gene3D" id="2.130.10.10">
    <property type="entry name" value="YVTN repeat-like/Quinoprotein amine dehydrogenase"/>
    <property type="match status" value="1"/>
</dbReference>
<dbReference type="EMBL" id="FR824065">
    <property type="protein sequence ID" value="CCA16261.1"/>
    <property type="molecule type" value="Genomic_DNA"/>
</dbReference>
<dbReference type="InterPro" id="IPR015943">
    <property type="entry name" value="WD40/YVTN_repeat-like_dom_sf"/>
</dbReference>
<dbReference type="EMBL" id="FR824058">
    <property type="protein sequence ID" value="CCA15675.1"/>
    <property type="molecule type" value="Genomic_DNA"/>
</dbReference>
<dbReference type="InterPro" id="IPR036322">
    <property type="entry name" value="WD40_repeat_dom_sf"/>
</dbReference>
<reference evidence="4" key="2">
    <citation type="submission" date="2011-02" db="EMBL/GenBank/DDBJ databases">
        <authorList>
            <person name="MacLean D."/>
        </authorList>
    </citation>
    <scope>NUCLEOTIDE SEQUENCE</scope>
</reference>
<evidence type="ECO:0000256" key="1">
    <source>
        <dbReference type="ARBA" id="ARBA00022574"/>
    </source>
</evidence>
<dbReference type="PROSITE" id="PS50082">
    <property type="entry name" value="WD_REPEATS_2"/>
    <property type="match status" value="1"/>
</dbReference>
<keyword evidence="2" id="KW-0677">Repeat</keyword>
<keyword evidence="1 3" id="KW-0853">WD repeat</keyword>
<dbReference type="SUPFAM" id="SSF50978">
    <property type="entry name" value="WD40 repeat-like"/>
    <property type="match status" value="1"/>
</dbReference>
<evidence type="ECO:0000256" key="3">
    <source>
        <dbReference type="PROSITE-ProRule" id="PRU00221"/>
    </source>
</evidence>
<evidence type="ECO:0000313" key="4">
    <source>
        <dbReference type="EMBL" id="CCA15675.1"/>
    </source>
</evidence>
<proteinExistence type="predicted"/>
<name>F0W3N2_9STRA</name>
<reference evidence="4" key="1">
    <citation type="journal article" date="2011" name="PLoS Biol.">
        <title>Gene gain and loss during evolution of obligate parasitism in the white rust pathogen of Arabidopsis thaliana.</title>
        <authorList>
            <person name="Kemen E."/>
            <person name="Gardiner A."/>
            <person name="Schultz-Larsen T."/>
            <person name="Kemen A.C."/>
            <person name="Balmuth A.L."/>
            <person name="Robert-Seilaniantz A."/>
            <person name="Bailey K."/>
            <person name="Holub E."/>
            <person name="Studholme D.J."/>
            <person name="Maclean D."/>
            <person name="Jones J.D."/>
        </authorList>
    </citation>
    <scope>NUCLEOTIDE SEQUENCE</scope>
</reference>
<dbReference type="PANTHER" id="PTHR19919">
    <property type="entry name" value="WD REPEAT CONTAINING PROTEIN"/>
    <property type="match status" value="1"/>
</dbReference>
<dbReference type="InterPro" id="IPR001680">
    <property type="entry name" value="WD40_rpt"/>
</dbReference>
<protein>
    <submittedName>
        <fullName evidence="4">WD domaincontaining protein putative</fullName>
    </submittedName>
</protein>
<evidence type="ECO:0000256" key="2">
    <source>
        <dbReference type="ARBA" id="ARBA00022737"/>
    </source>
</evidence>
<evidence type="ECO:0000313" key="5">
    <source>
        <dbReference type="EMBL" id="CCA16261.1"/>
    </source>
</evidence>
<dbReference type="InterPro" id="IPR045159">
    <property type="entry name" value="DCAF7-like"/>
</dbReference>
<dbReference type="AlphaFoldDB" id="F0W3N2"/>
<dbReference type="HOGENOM" id="CLU_013694_0_0_1"/>
<sequence>MAGFLDLNVNRASYRACVQYQSHDALYGLAWCDRPNDLRLAVSTFIQGVYENKLKILQPGATKMMQVCEVDHPYPPTKVMWSPHSFQSTLATEHIATSADYLRLWSVTDEGIALRAVVYTKSEYATCAPLTSLDWNRTKPEMIGTSSIDTTCTIWDLNNITAPMQQIIAHDAEVYDMAFSSESNIFGSVGADASLRVFDLRALESSSIHYESQEGKPLLRIAWNQIDPYYVAAIVDESSHVVVLDLRNASCPVFELSQHRKCLNSIAWSTHSPYHLASVAEDCLAIIYDLSGSSSASGNVSLSNSHGCTEDVKYSTQLEDSNTSEGIPTSVIFRTQSPINQIRWCFGRPNCVSIAEDHQVYAIEL</sequence>
<dbReference type="Pfam" id="PF00400">
    <property type="entry name" value="WD40"/>
    <property type="match status" value="2"/>
</dbReference>
<organism evidence="4">
    <name type="scientific">Albugo laibachii Nc14</name>
    <dbReference type="NCBI Taxonomy" id="890382"/>
    <lineage>
        <taxon>Eukaryota</taxon>
        <taxon>Sar</taxon>
        <taxon>Stramenopiles</taxon>
        <taxon>Oomycota</taxon>
        <taxon>Peronosporomycetes</taxon>
        <taxon>Albuginales</taxon>
        <taxon>Albuginaceae</taxon>
        <taxon>Albugo</taxon>
    </lineage>
</organism>
<dbReference type="SMART" id="SM00320">
    <property type="entry name" value="WD40"/>
    <property type="match status" value="5"/>
</dbReference>
<gene>
    <name evidence="4" type="primary">AlNc14C13G1593</name>
    <name evidence="5" type="synonym">AlNc14C20G2040</name>
    <name evidence="4" type="ORF">ALNC14_018180</name>
    <name evidence="5" type="ORF">ALNC14_024040</name>
</gene>
<feature type="repeat" description="WD" evidence="3">
    <location>
        <begin position="167"/>
        <end position="208"/>
    </location>
</feature>
<accession>F0W3N2</accession>